<evidence type="ECO:0000313" key="1">
    <source>
        <dbReference type="EMBL" id="SDC96869.1"/>
    </source>
</evidence>
<dbReference type="Pfam" id="PF12244">
    <property type="entry name" value="DUF3606"/>
    <property type="match status" value="1"/>
</dbReference>
<reference evidence="1 2" key="1">
    <citation type="submission" date="2016-10" db="EMBL/GenBank/DDBJ databases">
        <authorList>
            <person name="de Groot N.N."/>
        </authorList>
    </citation>
    <scope>NUCLEOTIDE SEQUENCE [LARGE SCALE GENOMIC DNA]</scope>
    <source>
        <strain evidence="1 2">R5</strain>
    </source>
</reference>
<dbReference type="AlphaFoldDB" id="A0A1G6QWP8"/>
<name>A0A1G6QWP8_9BRAD</name>
<dbReference type="InterPro" id="IPR022037">
    <property type="entry name" value="DUF3606"/>
</dbReference>
<evidence type="ECO:0008006" key="3">
    <source>
        <dbReference type="Google" id="ProtNLM"/>
    </source>
</evidence>
<protein>
    <recommendedName>
        <fullName evidence="3">DUF3606 domain-containing protein</fullName>
    </recommendedName>
</protein>
<dbReference type="Proteomes" id="UP000199245">
    <property type="component" value="Unassembled WGS sequence"/>
</dbReference>
<proteinExistence type="predicted"/>
<evidence type="ECO:0000313" key="2">
    <source>
        <dbReference type="Proteomes" id="UP000199245"/>
    </source>
</evidence>
<dbReference type="EMBL" id="FMZW01000006">
    <property type="protein sequence ID" value="SDC96869.1"/>
    <property type="molecule type" value="Genomic_DNA"/>
</dbReference>
<accession>A0A1G6QWP8</accession>
<sequence>MPDLINRVQPDRSKINMHEPYEVKYWTHALGVSKNDLQKVVERSATPLLRSARNWVCPTKLKNDQTHPSDLLRVGLGLREPSALALRRRHMAVSAAPACLASAIGRMGSMSLM</sequence>
<gene>
    <name evidence="1" type="ORF">SAMN05216337_1006150</name>
</gene>
<organism evidence="1 2">
    <name type="scientific">Bradyrhizobium brasilense</name>
    <dbReference type="NCBI Taxonomy" id="1419277"/>
    <lineage>
        <taxon>Bacteria</taxon>
        <taxon>Pseudomonadati</taxon>
        <taxon>Pseudomonadota</taxon>
        <taxon>Alphaproteobacteria</taxon>
        <taxon>Hyphomicrobiales</taxon>
        <taxon>Nitrobacteraceae</taxon>
        <taxon>Bradyrhizobium</taxon>
    </lineage>
</organism>